<reference evidence="14 15" key="1">
    <citation type="journal article" date="2012" name="PLoS ONE">
        <title>The genome characteristics and predicted function of methyl-group oxidation pathway in the obligate aceticlastic methanogens, Methanosaeta spp.</title>
        <authorList>
            <person name="Zhu J."/>
            <person name="Zheng H."/>
            <person name="Ai G."/>
            <person name="Zhang G."/>
            <person name="Liu D."/>
            <person name="Liu X."/>
            <person name="Dong X."/>
        </authorList>
    </citation>
    <scope>NUCLEOTIDE SEQUENCE [LARGE SCALE GENOMIC DNA]</scope>
    <source>
        <strain evidence="14 15">6Ac</strain>
    </source>
</reference>
<evidence type="ECO:0000259" key="13">
    <source>
        <dbReference type="Pfam" id="PF01909"/>
    </source>
</evidence>
<name>G7WQ28_METH6</name>
<evidence type="ECO:0000313" key="15">
    <source>
        <dbReference type="Proteomes" id="UP000005877"/>
    </source>
</evidence>
<comment type="similarity">
    <text evidence="10">Belongs to the MntA antitoxin family.</text>
</comment>
<evidence type="ECO:0000256" key="2">
    <source>
        <dbReference type="ARBA" id="ARBA00022649"/>
    </source>
</evidence>
<dbReference type="KEGG" id="mhi:Mhar_1701"/>
<evidence type="ECO:0000256" key="9">
    <source>
        <dbReference type="ARBA" id="ARBA00034531"/>
    </source>
</evidence>
<dbReference type="SUPFAM" id="SSF81301">
    <property type="entry name" value="Nucleotidyltransferase"/>
    <property type="match status" value="1"/>
</dbReference>
<evidence type="ECO:0000313" key="14">
    <source>
        <dbReference type="EMBL" id="AET65059.1"/>
    </source>
</evidence>
<gene>
    <name evidence="14" type="ordered locus">Mhar_1701</name>
</gene>
<dbReference type="PATRIC" id="fig|1110509.7.peg.1888"/>
<keyword evidence="6" id="KW-0547">Nucleotide-binding</keyword>
<keyword evidence="15" id="KW-1185">Reference proteome</keyword>
<dbReference type="GO" id="GO:0070733">
    <property type="term" value="F:AMPylase activity"/>
    <property type="evidence" value="ECO:0007669"/>
    <property type="project" value="UniProtKB-EC"/>
</dbReference>
<dbReference type="Pfam" id="PF01909">
    <property type="entry name" value="NTP_transf_2"/>
    <property type="match status" value="1"/>
</dbReference>
<evidence type="ECO:0000256" key="8">
    <source>
        <dbReference type="ARBA" id="ARBA00022842"/>
    </source>
</evidence>
<organism evidence="14 15">
    <name type="scientific">Methanothrix harundinacea (strain 6Ac)</name>
    <name type="common">Methanosaeta harundinacea</name>
    <dbReference type="NCBI Taxonomy" id="1110509"/>
    <lineage>
        <taxon>Archaea</taxon>
        <taxon>Methanobacteriati</taxon>
        <taxon>Methanobacteriota</taxon>
        <taxon>Stenosarchaea group</taxon>
        <taxon>Methanomicrobia</taxon>
        <taxon>Methanotrichales</taxon>
        <taxon>Methanotrichaceae</taxon>
        <taxon>Methanothrix</taxon>
    </lineage>
</organism>
<protein>
    <recommendedName>
        <fullName evidence="9">protein adenylyltransferase</fullName>
        <ecNumber evidence="9">2.7.7.108</ecNumber>
    </recommendedName>
</protein>
<keyword evidence="8" id="KW-0460">Magnesium</keyword>
<evidence type="ECO:0000256" key="7">
    <source>
        <dbReference type="ARBA" id="ARBA00022840"/>
    </source>
</evidence>
<dbReference type="RefSeq" id="WP_014587240.1">
    <property type="nucleotide sequence ID" value="NC_017527.1"/>
</dbReference>
<dbReference type="CDD" id="cd05403">
    <property type="entry name" value="NT_KNTase_like"/>
    <property type="match status" value="1"/>
</dbReference>
<keyword evidence="4" id="KW-0548">Nucleotidyltransferase</keyword>
<comment type="catalytic activity">
    <reaction evidence="11">
        <text>O-(5'-adenylyl)-L-tyrosyl-[protein] + ATP = O-[5'-(adenylyl-(5'-&gt;3')-adenylyl)]-L-tyrosyl-[protein] + diphosphate</text>
        <dbReference type="Rhea" id="RHEA:66528"/>
        <dbReference type="Rhea" id="RHEA-COMP:13846"/>
        <dbReference type="Rhea" id="RHEA-COMP:17046"/>
        <dbReference type="ChEBI" id="CHEBI:30616"/>
        <dbReference type="ChEBI" id="CHEBI:33019"/>
        <dbReference type="ChEBI" id="CHEBI:83624"/>
        <dbReference type="ChEBI" id="CHEBI:167160"/>
    </reaction>
</comment>
<evidence type="ECO:0000256" key="6">
    <source>
        <dbReference type="ARBA" id="ARBA00022741"/>
    </source>
</evidence>
<sequence>MPSRIDIPKEKIEDFCRRWKIKEMAIFGSALREDFGPESDLDLLVTFSE</sequence>
<dbReference type="Gene3D" id="3.30.460.10">
    <property type="entry name" value="Beta Polymerase, domain 2"/>
    <property type="match status" value="1"/>
</dbReference>
<dbReference type="GO" id="GO:0046872">
    <property type="term" value="F:metal ion binding"/>
    <property type="evidence" value="ECO:0007669"/>
    <property type="project" value="UniProtKB-KW"/>
</dbReference>
<evidence type="ECO:0000256" key="4">
    <source>
        <dbReference type="ARBA" id="ARBA00022695"/>
    </source>
</evidence>
<keyword evidence="5" id="KW-0479">Metal-binding</keyword>
<dbReference type="InterPro" id="IPR043519">
    <property type="entry name" value="NT_sf"/>
</dbReference>
<accession>G7WQ28</accession>
<evidence type="ECO:0000256" key="1">
    <source>
        <dbReference type="ARBA" id="ARBA00001946"/>
    </source>
</evidence>
<dbReference type="AlphaFoldDB" id="G7WQ28"/>
<keyword evidence="2" id="KW-1277">Toxin-antitoxin system</keyword>
<dbReference type="PANTHER" id="PTHR33571:SF12">
    <property type="entry name" value="BSL3053 PROTEIN"/>
    <property type="match status" value="1"/>
</dbReference>
<dbReference type="HOGENOM" id="CLU_215621_0_0_2"/>
<evidence type="ECO:0000256" key="3">
    <source>
        <dbReference type="ARBA" id="ARBA00022679"/>
    </source>
</evidence>
<dbReference type="PANTHER" id="PTHR33571">
    <property type="entry name" value="SSL8005 PROTEIN"/>
    <property type="match status" value="1"/>
</dbReference>
<dbReference type="EMBL" id="CP003117">
    <property type="protein sequence ID" value="AET65059.1"/>
    <property type="molecule type" value="Genomic_DNA"/>
</dbReference>
<feature type="domain" description="Polymerase nucleotidyl transferase" evidence="13">
    <location>
        <begin position="10"/>
        <end position="48"/>
    </location>
</feature>
<evidence type="ECO:0000256" key="12">
    <source>
        <dbReference type="ARBA" id="ARBA00048696"/>
    </source>
</evidence>
<keyword evidence="7" id="KW-0067">ATP-binding</keyword>
<dbReference type="GO" id="GO:0005524">
    <property type="term" value="F:ATP binding"/>
    <property type="evidence" value="ECO:0007669"/>
    <property type="project" value="UniProtKB-KW"/>
</dbReference>
<evidence type="ECO:0000256" key="10">
    <source>
        <dbReference type="ARBA" id="ARBA00038276"/>
    </source>
</evidence>
<dbReference type="STRING" id="1110509.Mhar_1701"/>
<dbReference type="Proteomes" id="UP000005877">
    <property type="component" value="Chromosome"/>
</dbReference>
<evidence type="ECO:0000256" key="5">
    <source>
        <dbReference type="ARBA" id="ARBA00022723"/>
    </source>
</evidence>
<evidence type="ECO:0000256" key="11">
    <source>
        <dbReference type="ARBA" id="ARBA00047518"/>
    </source>
</evidence>
<comment type="catalytic activity">
    <reaction evidence="12">
        <text>L-tyrosyl-[protein] + ATP = O-(5'-adenylyl)-L-tyrosyl-[protein] + diphosphate</text>
        <dbReference type="Rhea" id="RHEA:54288"/>
        <dbReference type="Rhea" id="RHEA-COMP:10136"/>
        <dbReference type="Rhea" id="RHEA-COMP:13846"/>
        <dbReference type="ChEBI" id="CHEBI:30616"/>
        <dbReference type="ChEBI" id="CHEBI:33019"/>
        <dbReference type="ChEBI" id="CHEBI:46858"/>
        <dbReference type="ChEBI" id="CHEBI:83624"/>
        <dbReference type="EC" id="2.7.7.108"/>
    </reaction>
</comment>
<keyword evidence="3" id="KW-0808">Transferase</keyword>
<comment type="cofactor">
    <cofactor evidence="1">
        <name>Mg(2+)</name>
        <dbReference type="ChEBI" id="CHEBI:18420"/>
    </cofactor>
</comment>
<dbReference type="InterPro" id="IPR002934">
    <property type="entry name" value="Polymerase_NTP_transf_dom"/>
</dbReference>
<dbReference type="InterPro" id="IPR052038">
    <property type="entry name" value="Type-VII_TA_antitoxin"/>
</dbReference>
<proteinExistence type="inferred from homology"/>
<dbReference type="EC" id="2.7.7.108" evidence="9"/>
<dbReference type="GeneID" id="68748889"/>